<accession>A0ABX1MAN1</accession>
<dbReference type="PANTHER" id="PTHR43190:SF3">
    <property type="entry name" value="N-ACETYL-D-GLUCOSAMINE KINASE"/>
    <property type="match status" value="1"/>
</dbReference>
<evidence type="ECO:0000259" key="1">
    <source>
        <dbReference type="Pfam" id="PF01869"/>
    </source>
</evidence>
<feature type="domain" description="ATPase BadF/BadG/BcrA/BcrD type" evidence="1">
    <location>
        <begin position="5"/>
        <end position="314"/>
    </location>
</feature>
<proteinExistence type="predicted"/>
<keyword evidence="3" id="KW-1185">Reference proteome</keyword>
<dbReference type="CDD" id="cd24007">
    <property type="entry name" value="ASKHA_NBD_eukNAGK-like"/>
    <property type="match status" value="1"/>
</dbReference>
<dbReference type="RefSeq" id="WP_169267177.1">
    <property type="nucleotide sequence ID" value="NZ_QMEC01000110.1"/>
</dbReference>
<reference evidence="2 3" key="1">
    <citation type="submission" date="2018-06" db="EMBL/GenBank/DDBJ databases">
        <title>Comparative genomics of Brasilonema spp. strains.</title>
        <authorList>
            <person name="Alvarenga D.O."/>
            <person name="Fiore M.F."/>
            <person name="Varani A.M."/>
        </authorList>
    </citation>
    <scope>NUCLEOTIDE SEQUENCE [LARGE SCALE GENOMIC DNA]</scope>
    <source>
        <strain evidence="2 3">UFV-OR1</strain>
    </source>
</reference>
<gene>
    <name evidence="2" type="ORF">DP115_23795</name>
</gene>
<comment type="caution">
    <text evidence="2">The sequence shown here is derived from an EMBL/GenBank/DDBJ whole genome shotgun (WGS) entry which is preliminary data.</text>
</comment>
<dbReference type="InterPro" id="IPR002731">
    <property type="entry name" value="ATPase_BadF"/>
</dbReference>
<dbReference type="SUPFAM" id="SSF53067">
    <property type="entry name" value="Actin-like ATPase domain"/>
    <property type="match status" value="2"/>
</dbReference>
<dbReference type="Proteomes" id="UP000762253">
    <property type="component" value="Unassembled WGS sequence"/>
</dbReference>
<dbReference type="EMBL" id="QMEC01000110">
    <property type="protein sequence ID" value="NMF65613.1"/>
    <property type="molecule type" value="Genomic_DNA"/>
</dbReference>
<dbReference type="InterPro" id="IPR043129">
    <property type="entry name" value="ATPase_NBD"/>
</dbReference>
<dbReference type="InterPro" id="IPR052519">
    <property type="entry name" value="Euk-type_GlcNAc_Kinase"/>
</dbReference>
<name>A0ABX1MAN1_9CYAN</name>
<evidence type="ECO:0000313" key="2">
    <source>
        <dbReference type="EMBL" id="NMF65613.1"/>
    </source>
</evidence>
<dbReference type="Gene3D" id="3.30.420.40">
    <property type="match status" value="2"/>
</dbReference>
<sequence length="323" mass="34150">MSYVLGIDGGGSKTVCLLIDDKGKVLGRGEAGASNYQSIGTKATLLSIQSAIYTAVVEAQKLTDNIKIEAICIGLAGVGRPEDIEVVKGIVQELQNSSLLPITWKLSASNIIICHDALIALVGGVGYPVGIVVAAGTGSIVFGRNHNGQTKRVGGWGYLLGDEGSAYQIAVAGMQAALKAYDGREMSTSLVEAFKQYLELATIEDLIEVIYRRGWGVKEIAALAPIVDNVAAYGDEVAQKIIDDAAKELIKATSTVISAIFSHDERFEVVTTGSVWQGKARIRDTFAASLMTMFPSAKVIFPRHEPALGAGLLALQSLTLPNL</sequence>
<evidence type="ECO:0000313" key="3">
    <source>
        <dbReference type="Proteomes" id="UP000762253"/>
    </source>
</evidence>
<dbReference type="Pfam" id="PF01869">
    <property type="entry name" value="BcrAD_BadFG"/>
    <property type="match status" value="1"/>
</dbReference>
<dbReference type="PANTHER" id="PTHR43190">
    <property type="entry name" value="N-ACETYL-D-GLUCOSAMINE KINASE"/>
    <property type="match status" value="1"/>
</dbReference>
<organism evidence="2 3">
    <name type="scientific">Brasilonema octagenarum UFV-OR1</name>
    <dbReference type="NCBI Taxonomy" id="417115"/>
    <lineage>
        <taxon>Bacteria</taxon>
        <taxon>Bacillati</taxon>
        <taxon>Cyanobacteriota</taxon>
        <taxon>Cyanophyceae</taxon>
        <taxon>Nostocales</taxon>
        <taxon>Scytonemataceae</taxon>
        <taxon>Brasilonema</taxon>
        <taxon>Octagenarum group</taxon>
    </lineage>
</organism>
<protein>
    <submittedName>
        <fullName evidence="2">ATPase</fullName>
    </submittedName>
</protein>